<evidence type="ECO:0000256" key="1">
    <source>
        <dbReference type="SAM" id="SignalP"/>
    </source>
</evidence>
<dbReference type="RefSeq" id="WP_220379740.1">
    <property type="nucleotide sequence ID" value="NZ_CP080544.1"/>
</dbReference>
<gene>
    <name evidence="2" type="ORF">H8L67_10185</name>
</gene>
<evidence type="ECO:0000313" key="2">
    <source>
        <dbReference type="EMBL" id="QYR52920.1"/>
    </source>
</evidence>
<dbReference type="EMBL" id="CP080544">
    <property type="protein sequence ID" value="QYR52920.1"/>
    <property type="molecule type" value="Genomic_DNA"/>
</dbReference>
<proteinExistence type="predicted"/>
<reference evidence="2 3" key="1">
    <citation type="submission" date="2021-08" db="EMBL/GenBank/DDBJ databases">
        <title>Lysobacter sp. strain CJ11 Genome sequencing and assembly.</title>
        <authorList>
            <person name="Kim I."/>
        </authorList>
    </citation>
    <scope>NUCLEOTIDE SEQUENCE [LARGE SCALE GENOMIC DNA]</scope>
    <source>
        <strain evidence="2 3">CJ11</strain>
    </source>
</reference>
<dbReference type="Proteomes" id="UP000824755">
    <property type="component" value="Chromosome"/>
</dbReference>
<protein>
    <submittedName>
        <fullName evidence="2">Uncharacterized protein</fullName>
    </submittedName>
</protein>
<evidence type="ECO:0000313" key="3">
    <source>
        <dbReference type="Proteomes" id="UP000824755"/>
    </source>
</evidence>
<organism evidence="2 3">
    <name type="scientific">Lysobacter soyae</name>
    <dbReference type="NCBI Taxonomy" id="2764185"/>
    <lineage>
        <taxon>Bacteria</taxon>
        <taxon>Pseudomonadati</taxon>
        <taxon>Pseudomonadota</taxon>
        <taxon>Gammaproteobacteria</taxon>
        <taxon>Lysobacterales</taxon>
        <taxon>Lysobacteraceae</taxon>
        <taxon>Lysobacter</taxon>
    </lineage>
</organism>
<keyword evidence="1" id="KW-0732">Signal</keyword>
<feature type="chain" id="PRO_5047546336" evidence="1">
    <location>
        <begin position="24"/>
        <end position="146"/>
    </location>
</feature>
<sequence length="146" mass="15047">MLSKAFMGAVLGAAILSASPAQAQSRNLDCKLTYSLSGWSLFYKRADGNGVVRCENGQTLNVKIRARGGGLTAGQSKIKNGHGEFSDVRDIREVLGTYATAEANAAAGDAVKGQVMTKGNVSLALSGKGKGVELGVAFGKVELIAN</sequence>
<name>A0ABX8WMR8_9GAMM</name>
<keyword evidence="3" id="KW-1185">Reference proteome</keyword>
<accession>A0ABX8WMR8</accession>
<feature type="signal peptide" evidence="1">
    <location>
        <begin position="1"/>
        <end position="23"/>
    </location>
</feature>